<evidence type="ECO:0000313" key="9">
    <source>
        <dbReference type="Proteomes" id="UP000007718"/>
    </source>
</evidence>
<evidence type="ECO:0000259" key="7">
    <source>
        <dbReference type="SMART" id="SM00905"/>
    </source>
</evidence>
<evidence type="ECO:0000256" key="6">
    <source>
        <dbReference type="RuleBase" id="RU362079"/>
    </source>
</evidence>
<comment type="pathway">
    <text evidence="2 6">Cofactor biosynthesis; tetrahydrofolate biosynthesis; 2-amino-4-hydroxy-6-hydroxymethyl-7,8-dihydropteridine diphosphate from 7,8-dihydroneopterin triphosphate: step 3/4.</text>
</comment>
<sequence>MNSRVVLQGLEFFARHGVFAAETELGARFVVDAELHYPFADLNDDLSGAVNYAEAYALIAQLVTQERFDLIETLAARIARGLLAAHLPLQRVTVRVHKPAAPVAGIFRDIYAELTLDRETQSA</sequence>
<name>F0RM90_DEIPM</name>
<reference evidence="9" key="1">
    <citation type="submission" date="2011-02" db="EMBL/GenBank/DDBJ databases">
        <title>The complete sequence of chromosome of Deinococcus proteolyticus DSM 20540.</title>
        <authorList>
            <consortium name="US DOE Joint Genome Institute (JGI-PGF)"/>
            <person name="Lucas S."/>
            <person name="Copeland A."/>
            <person name="Lapidus A."/>
            <person name="Bruce D."/>
            <person name="Goodwin L."/>
            <person name="Pitluck S."/>
            <person name="Kyrpides N."/>
            <person name="Mavromatis K."/>
            <person name="Pagani I."/>
            <person name="Ivanova N."/>
            <person name="Ovchinnikova G."/>
            <person name="Zeytun A."/>
            <person name="Detter J.C."/>
            <person name="Han C."/>
            <person name="Land M."/>
            <person name="Hauser L."/>
            <person name="Markowitz V."/>
            <person name="Cheng J.-F."/>
            <person name="Hugenholtz P."/>
            <person name="Woyke T."/>
            <person name="Wu D."/>
            <person name="Pukall R."/>
            <person name="Steenblock K."/>
            <person name="Brambilla E."/>
            <person name="Klenk H.-P."/>
            <person name="Eisen J.A."/>
        </authorList>
    </citation>
    <scope>NUCLEOTIDE SEQUENCE [LARGE SCALE GENOMIC DNA]</scope>
    <source>
        <strain evidence="9">ATCC 35074 / DSM 20540 / JCM 6276 / NBRC 101906 / NCIMB 13154 / VKM Ac-1939 / CCM 2703 / MRP</strain>
    </source>
</reference>
<keyword evidence="9" id="KW-1185">Reference proteome</keyword>
<evidence type="ECO:0000256" key="2">
    <source>
        <dbReference type="ARBA" id="ARBA00005013"/>
    </source>
</evidence>
<dbReference type="EMBL" id="CP002536">
    <property type="protein sequence ID" value="ADY27027.1"/>
    <property type="molecule type" value="Genomic_DNA"/>
</dbReference>
<dbReference type="Gene3D" id="3.30.1130.10">
    <property type="match status" value="1"/>
</dbReference>
<dbReference type="InterPro" id="IPR006157">
    <property type="entry name" value="FolB_dom"/>
</dbReference>
<evidence type="ECO:0000313" key="8">
    <source>
        <dbReference type="EMBL" id="ADY27027.1"/>
    </source>
</evidence>
<dbReference type="KEGG" id="dpt:Deipr_1895"/>
<protein>
    <recommendedName>
        <fullName evidence="6">7,8-dihydroneopterin aldolase</fullName>
        <ecNumber evidence="6">4.1.2.25</ecNumber>
    </recommendedName>
</protein>
<dbReference type="PANTHER" id="PTHR42844:SF1">
    <property type="entry name" value="DIHYDRONEOPTERIN ALDOLASE 1-RELATED"/>
    <property type="match status" value="1"/>
</dbReference>
<reference evidence="8 9" key="2">
    <citation type="journal article" date="2012" name="Stand. Genomic Sci.">
        <title>Complete genome sequence of the orange-red pigmented, radioresistant Deinococcus proteolyticus type strain (MRP(T)).</title>
        <authorList>
            <person name="Copeland A."/>
            <person name="Zeytun A."/>
            <person name="Yassawong M."/>
            <person name="Nolan M."/>
            <person name="Lucas S."/>
            <person name="Hammon N."/>
            <person name="Deshpande S."/>
            <person name="Cheng J.F."/>
            <person name="Han C."/>
            <person name="Tapia R."/>
            <person name="Goodwin L.A."/>
            <person name="Pitluck S."/>
            <person name="Mavromatis K."/>
            <person name="Liolios K."/>
            <person name="Pagani I."/>
            <person name="Ivanova N."/>
            <person name="Mikhailova N."/>
            <person name="Pati A."/>
            <person name="Chen A."/>
            <person name="Palaniappan K."/>
            <person name="Land M."/>
            <person name="Hauser L."/>
            <person name="Jeffries C.D."/>
            <person name="Brambilla E.M."/>
            <person name="Rohde M."/>
            <person name="Sikorski J."/>
            <person name="Pukall R."/>
            <person name="Goker M."/>
            <person name="Detter J.C."/>
            <person name="Woyke T."/>
            <person name="Bristow J."/>
            <person name="Eisen J.A."/>
            <person name="Markowitz V."/>
            <person name="Hugenholtz P."/>
            <person name="Kyrpides N.C."/>
            <person name="Klenk H.P."/>
            <person name="Lapidus A."/>
        </authorList>
    </citation>
    <scope>NUCLEOTIDE SEQUENCE [LARGE SCALE GENOMIC DNA]</scope>
    <source>
        <strain evidence="9">ATCC 35074 / DSM 20540 / JCM 6276 / NBRC 101906 / NCIMB 13154 / VKM Ac-1939 / CCM 2703 / MRP</strain>
    </source>
</reference>
<evidence type="ECO:0000256" key="4">
    <source>
        <dbReference type="ARBA" id="ARBA00022909"/>
    </source>
</evidence>
<dbReference type="AlphaFoldDB" id="F0RM90"/>
<comment type="similarity">
    <text evidence="3 6">Belongs to the DHNA family.</text>
</comment>
<dbReference type="OrthoDB" id="9803748at2"/>
<dbReference type="GO" id="GO:0046654">
    <property type="term" value="P:tetrahydrofolate biosynthetic process"/>
    <property type="evidence" value="ECO:0007669"/>
    <property type="project" value="UniProtKB-UniRule"/>
</dbReference>
<keyword evidence="4 6" id="KW-0289">Folate biosynthesis</keyword>
<accession>F0RM90</accession>
<dbReference type="CDD" id="cd00534">
    <property type="entry name" value="DHNA_DHNTPE"/>
    <property type="match status" value="1"/>
</dbReference>
<dbReference type="SUPFAM" id="SSF55620">
    <property type="entry name" value="Tetrahydrobiopterin biosynthesis enzymes-like"/>
    <property type="match status" value="1"/>
</dbReference>
<evidence type="ECO:0000256" key="5">
    <source>
        <dbReference type="ARBA" id="ARBA00023239"/>
    </source>
</evidence>
<dbReference type="PANTHER" id="PTHR42844">
    <property type="entry name" value="DIHYDRONEOPTERIN ALDOLASE 1-RELATED"/>
    <property type="match status" value="1"/>
</dbReference>
<comment type="catalytic activity">
    <reaction evidence="1 6">
        <text>7,8-dihydroneopterin = 6-hydroxymethyl-7,8-dihydropterin + glycolaldehyde</text>
        <dbReference type="Rhea" id="RHEA:10540"/>
        <dbReference type="ChEBI" id="CHEBI:17001"/>
        <dbReference type="ChEBI" id="CHEBI:17071"/>
        <dbReference type="ChEBI" id="CHEBI:44841"/>
        <dbReference type="EC" id="4.1.2.25"/>
    </reaction>
</comment>
<dbReference type="NCBIfam" id="TIGR00526">
    <property type="entry name" value="folB_dom"/>
    <property type="match status" value="1"/>
</dbReference>
<dbReference type="Proteomes" id="UP000007718">
    <property type="component" value="Chromosome"/>
</dbReference>
<evidence type="ECO:0000256" key="3">
    <source>
        <dbReference type="ARBA" id="ARBA00005708"/>
    </source>
</evidence>
<evidence type="ECO:0000256" key="1">
    <source>
        <dbReference type="ARBA" id="ARBA00001353"/>
    </source>
</evidence>
<organism evidence="8 9">
    <name type="scientific">Deinococcus proteolyticus (strain ATCC 35074 / DSM 20540 / JCM 6276 / NBRC 101906 / NCIMB 13154 / VKM Ac-1939 / CCM 2703 / MRP)</name>
    <dbReference type="NCBI Taxonomy" id="693977"/>
    <lineage>
        <taxon>Bacteria</taxon>
        <taxon>Thermotogati</taxon>
        <taxon>Deinococcota</taxon>
        <taxon>Deinococci</taxon>
        <taxon>Deinococcales</taxon>
        <taxon>Deinococcaceae</taxon>
        <taxon>Deinococcus</taxon>
    </lineage>
</organism>
<dbReference type="InterPro" id="IPR043133">
    <property type="entry name" value="GTP-CH-I_C/QueF"/>
</dbReference>
<feature type="domain" description="Dihydroneopterin aldolase/epimerase" evidence="7">
    <location>
        <begin position="5"/>
        <end position="116"/>
    </location>
</feature>
<dbReference type="InterPro" id="IPR006156">
    <property type="entry name" value="Dihydroneopterin_aldolase"/>
</dbReference>
<dbReference type="HOGENOM" id="CLU_112632_1_3_0"/>
<dbReference type="eggNOG" id="COG1539">
    <property type="taxonomic scope" value="Bacteria"/>
</dbReference>
<dbReference type="UniPathway" id="UPA00077">
    <property type="reaction ID" value="UER00154"/>
</dbReference>
<dbReference type="RefSeq" id="WP_013615635.1">
    <property type="nucleotide sequence ID" value="NC_015161.1"/>
</dbReference>
<dbReference type="STRING" id="693977.Deipr_1895"/>
<proteinExistence type="inferred from homology"/>
<comment type="function">
    <text evidence="6">Catalyzes the conversion of 7,8-dihydroneopterin to 6-hydroxymethyl-7,8-dihydropterin.</text>
</comment>
<dbReference type="GO" id="GO:0004150">
    <property type="term" value="F:dihydroneopterin aldolase activity"/>
    <property type="evidence" value="ECO:0007669"/>
    <property type="project" value="UniProtKB-UniRule"/>
</dbReference>
<dbReference type="GO" id="GO:0046656">
    <property type="term" value="P:folic acid biosynthetic process"/>
    <property type="evidence" value="ECO:0007669"/>
    <property type="project" value="UniProtKB-UniRule"/>
</dbReference>
<keyword evidence="5 6" id="KW-0456">Lyase</keyword>
<dbReference type="Pfam" id="PF02152">
    <property type="entry name" value="FolB"/>
    <property type="match status" value="1"/>
</dbReference>
<dbReference type="EC" id="4.1.2.25" evidence="6"/>
<dbReference type="NCBIfam" id="TIGR00525">
    <property type="entry name" value="folB"/>
    <property type="match status" value="1"/>
</dbReference>
<dbReference type="SMART" id="SM00905">
    <property type="entry name" value="FolB"/>
    <property type="match status" value="1"/>
</dbReference>
<gene>
    <name evidence="8" type="ordered locus">Deipr_1895</name>
</gene>
<dbReference type="GO" id="GO:0005737">
    <property type="term" value="C:cytoplasm"/>
    <property type="evidence" value="ECO:0007669"/>
    <property type="project" value="TreeGrafter"/>
</dbReference>